<dbReference type="Proteomes" id="UP001152531">
    <property type="component" value="Unassembled WGS sequence"/>
</dbReference>
<accession>A0ACA9Y907</accession>
<proteinExistence type="predicted"/>
<name>A0ACA9Y907_9ASCO</name>
<keyword evidence="2" id="KW-1185">Reference proteome</keyword>
<evidence type="ECO:0000313" key="2">
    <source>
        <dbReference type="Proteomes" id="UP001152531"/>
    </source>
</evidence>
<dbReference type="EMBL" id="CALSDN010000006">
    <property type="protein sequence ID" value="CAH6721383.1"/>
    <property type="molecule type" value="Genomic_DNA"/>
</dbReference>
<gene>
    <name evidence="1" type="ORF">CLIB1444_06S00892</name>
</gene>
<reference evidence="1" key="1">
    <citation type="submission" date="2022-06" db="EMBL/GenBank/DDBJ databases">
        <authorList>
            <person name="Legras J.-L."/>
            <person name="Devillers H."/>
            <person name="Grondin C."/>
        </authorList>
    </citation>
    <scope>NUCLEOTIDE SEQUENCE</scope>
    <source>
        <strain evidence="1">CLIB 1444</strain>
    </source>
</reference>
<organism evidence="1 2">
    <name type="scientific">[Candida] jaroonii</name>
    <dbReference type="NCBI Taxonomy" id="467808"/>
    <lineage>
        <taxon>Eukaryota</taxon>
        <taxon>Fungi</taxon>
        <taxon>Dikarya</taxon>
        <taxon>Ascomycota</taxon>
        <taxon>Saccharomycotina</taxon>
        <taxon>Pichiomycetes</taxon>
        <taxon>Debaryomycetaceae</taxon>
        <taxon>Yamadazyma</taxon>
    </lineage>
</organism>
<evidence type="ECO:0000313" key="1">
    <source>
        <dbReference type="EMBL" id="CAH6721383.1"/>
    </source>
</evidence>
<sequence>MGRLVGLELFNFKSYKGKCSIGFGTSCFTSIIGPNGAGKSNMMDAISFVLGIKSSQLRSQNMKDLIYRGRLDNDVDDVEQEFNNDPTRAHVKIIYEKDDGERMEMKRSINSTGATEYRINNKAVTSLQYSALLKQENILIKARNFLVFQGDVESIASQSPKDLTKLIENISGSNEYTKEFEDLKEELEKAHEYSNSVFSRKRNLSSESKQYKEQMLEQEMFTRKLLDKSNLIKIIHLYKLYHNEKKHNDLQISIDNKRSELEEMNKKLAKEEKAHSKLIVEYSKSSLNLKSEKSKSEKLVETIDSQKRRIIPFESNKKSILSKINNTKSKIKDIVNEIKNQEAVIKNYELKLKEATKLYKNFEDKINASVSSLPTEAHDEYENLRSEFLANGGSQLEEELSLLNNEKDTIVNAIKNFENQIDNSNSTIHNAESRDKNEFKNKLDSINSEINELLATRNEKILLKDELLSKIDTCNDKELKLNSELREILVKLDDLSSKQRESNKQKKLRENLSMLRNLLPEHSIKGFVYELIRPSQTKYEDALITLLGRHIDSVIVDTSVTAFKCIEILKEKRAGIATFIPLDSININSINLNYLRSIHPKAQPGVDIADYDDNSLEQAVQYMIGDALVVDDLTTARKLKWGHEFKLDNKLVTIDASLINRTGLMTGGINSKRYNASVTWDKQELKKLSEVKDDLMIEINKVNAEKPKEMEINMITESIIELDDSLPVLRNQKENLERLLKDKNTEISFLKDSVDKVKESIKLKNEDLAEVDGKISNVERQIKDISKGIFSDFCKKFKFKNGIEDYINIHGASQRIRTKERTQFLKAISTLSNQLEFEKGTLNELISRKESLEEVLSELDSKFNENIDVKEQLEVELDEIIAEYQILKEDITKFENKLSEKQKSINEIESNINEIKTDVTNVGNSILSINELVLKVDIERVNMLKNCQVENILLPLKDGFLDQISLNDTIEELAKEIYEKVEIEYELLNDKLRESYNSKVEAELSVKLESIIEDLEKLTPNAKAAERLKDTENRLRDFDKDFTKARQKESKINEKFNEIKGLRHEKFMNAFEHISGRIDSIYKELTANSSAPLGGSAYLTLEDEDEPYSAGVKYHAMPPSKRFRDMELLSGGEKTIAALALLFAIHSFQPSPFFVLDEVDAALDSSNVNKIANYIKKISSPTFQFIVISLKNTLFEKSDALVGIYREQSENSSRTLTLDLREYPEEENPIVGAAA</sequence>
<protein>
    <submittedName>
        <fullName evidence="1">Structural maintenance of chromosomes protein 1</fullName>
    </submittedName>
</protein>
<comment type="caution">
    <text evidence="1">The sequence shown here is derived from an EMBL/GenBank/DDBJ whole genome shotgun (WGS) entry which is preliminary data.</text>
</comment>